<dbReference type="PANTHER" id="PTHR43622:SF7">
    <property type="entry name" value="3-DEHYDROQUINATE SYNTHASE, CHLOROPLASTIC"/>
    <property type="match status" value="1"/>
</dbReference>
<comment type="caution">
    <text evidence="21">The sequence shown here is derived from an EMBL/GenBank/DDBJ whole genome shotgun (WGS) entry which is preliminary data.</text>
</comment>
<protein>
    <recommendedName>
        <fullName evidence="8 18">3-dehydroquinate synthase</fullName>
        <shortName evidence="18">DHQS</shortName>
        <ecNumber evidence="7 18">4.2.3.4</ecNumber>
    </recommendedName>
</protein>
<keyword evidence="11 18" id="KW-0479">Metal-binding</keyword>
<dbReference type="GO" id="GO:0008652">
    <property type="term" value="P:amino acid biosynthetic process"/>
    <property type="evidence" value="ECO:0007669"/>
    <property type="project" value="UniProtKB-KW"/>
</dbReference>
<dbReference type="Gene3D" id="1.20.1090.10">
    <property type="entry name" value="Dehydroquinate synthase-like - alpha domain"/>
    <property type="match status" value="1"/>
</dbReference>
<evidence type="ECO:0000256" key="18">
    <source>
        <dbReference type="HAMAP-Rule" id="MF_00110"/>
    </source>
</evidence>
<feature type="binding site" evidence="18">
    <location>
        <begin position="120"/>
        <end position="124"/>
    </location>
    <ligand>
        <name>NAD(+)</name>
        <dbReference type="ChEBI" id="CHEBI:57540"/>
    </ligand>
</feature>
<keyword evidence="12 18" id="KW-0547">Nucleotide-binding</keyword>
<gene>
    <name evidence="18" type="primary">aroB</name>
    <name evidence="21" type="ORF">EVJ48_06280</name>
</gene>
<dbReference type="GO" id="GO:0003856">
    <property type="term" value="F:3-dehydroquinate synthase activity"/>
    <property type="evidence" value="ECO:0007669"/>
    <property type="project" value="UniProtKB-UniRule"/>
</dbReference>
<comment type="subcellular location">
    <subcellularLocation>
        <location evidence="4 18">Cytoplasm</location>
    </subcellularLocation>
</comment>
<comment type="cofactor">
    <cofactor evidence="2 18">
        <name>NAD(+)</name>
        <dbReference type="ChEBI" id="CHEBI:57540"/>
    </cofactor>
</comment>
<evidence type="ECO:0000256" key="2">
    <source>
        <dbReference type="ARBA" id="ARBA00001911"/>
    </source>
</evidence>
<keyword evidence="16 18" id="KW-0456">Lyase</keyword>
<feature type="binding site" evidence="18">
    <location>
        <begin position="144"/>
        <end position="145"/>
    </location>
    <ligand>
        <name>NAD(+)</name>
        <dbReference type="ChEBI" id="CHEBI:57540"/>
    </ligand>
</feature>
<evidence type="ECO:0000256" key="14">
    <source>
        <dbReference type="ARBA" id="ARBA00023027"/>
    </source>
</evidence>
<evidence type="ECO:0000256" key="9">
    <source>
        <dbReference type="ARBA" id="ARBA00022490"/>
    </source>
</evidence>
<dbReference type="InterPro" id="IPR050071">
    <property type="entry name" value="Dehydroquinate_synthase"/>
</dbReference>
<dbReference type="FunFam" id="3.40.50.1970:FF:000007">
    <property type="entry name" value="Pentafunctional AROM polypeptide"/>
    <property type="match status" value="1"/>
</dbReference>
<dbReference type="GO" id="GO:0009073">
    <property type="term" value="P:aromatic amino acid family biosynthetic process"/>
    <property type="evidence" value="ECO:0007669"/>
    <property type="project" value="UniProtKB-KW"/>
</dbReference>
<keyword evidence="10 18" id="KW-0028">Amino-acid biosynthesis</keyword>
<feature type="binding site" evidence="18">
    <location>
        <position position="166"/>
    </location>
    <ligand>
        <name>NAD(+)</name>
        <dbReference type="ChEBI" id="CHEBI:57540"/>
    </ligand>
</feature>
<comment type="cofactor">
    <cofactor evidence="18">
        <name>Co(2+)</name>
        <dbReference type="ChEBI" id="CHEBI:48828"/>
    </cofactor>
    <cofactor evidence="18">
        <name>Zn(2+)</name>
        <dbReference type="ChEBI" id="CHEBI:29105"/>
    </cofactor>
    <text evidence="18">Binds 1 divalent metal cation per subunit. Can use either Co(2+) or Zn(2+).</text>
</comment>
<dbReference type="Proteomes" id="UP000322454">
    <property type="component" value="Unassembled WGS sequence"/>
</dbReference>
<evidence type="ECO:0000256" key="15">
    <source>
        <dbReference type="ARBA" id="ARBA00023141"/>
    </source>
</evidence>
<feature type="binding site" evidence="18">
    <location>
        <position position="262"/>
    </location>
    <ligand>
        <name>Zn(2+)</name>
        <dbReference type="ChEBI" id="CHEBI:29105"/>
    </ligand>
</feature>
<dbReference type="GO" id="GO:0005737">
    <property type="term" value="C:cytoplasm"/>
    <property type="evidence" value="ECO:0007669"/>
    <property type="project" value="UniProtKB-SubCell"/>
</dbReference>
<evidence type="ECO:0000256" key="5">
    <source>
        <dbReference type="ARBA" id="ARBA00004661"/>
    </source>
</evidence>
<evidence type="ECO:0000256" key="13">
    <source>
        <dbReference type="ARBA" id="ARBA00022833"/>
    </source>
</evidence>
<comment type="cofactor">
    <cofactor evidence="3">
        <name>Zn(2+)</name>
        <dbReference type="ChEBI" id="CHEBI:29105"/>
    </cofactor>
</comment>
<feature type="domain" description="3-dehydroquinate synthase N-terminal" evidence="19">
    <location>
        <begin position="82"/>
        <end position="194"/>
    </location>
</feature>
<evidence type="ECO:0000256" key="16">
    <source>
        <dbReference type="ARBA" id="ARBA00023239"/>
    </source>
</evidence>
<reference evidence="21 22" key="1">
    <citation type="submission" date="2019-01" db="EMBL/GenBank/DDBJ databases">
        <title>Insights into ecological role of a new deltaproteobacterial order Candidatus Sinidesulfobacterales (Sva0485) by metagenomics and metatranscriptomics.</title>
        <authorList>
            <person name="Tan S."/>
            <person name="Liu J."/>
            <person name="Fang Y."/>
            <person name="Hedlund B."/>
            <person name="Lian Z.-H."/>
            <person name="Huang L.-Y."/>
            <person name="Li J.-T."/>
            <person name="Huang L.-N."/>
            <person name="Li W.-J."/>
            <person name="Jiang H.-C."/>
            <person name="Dong H.-L."/>
            <person name="Shu W.-S."/>
        </authorList>
    </citation>
    <scope>NUCLEOTIDE SEQUENCE [LARGE SCALE GENOMIC DNA]</scope>
    <source>
        <strain evidence="21">AP4</strain>
    </source>
</reference>
<comment type="caution">
    <text evidence="18">Lacks conserved residue(s) required for the propagation of feature annotation.</text>
</comment>
<evidence type="ECO:0000256" key="8">
    <source>
        <dbReference type="ARBA" id="ARBA00017684"/>
    </source>
</evidence>
<dbReference type="EC" id="4.2.3.4" evidence="7 18"/>
<sequence>MKIRVEPKISGKKEGKDGYDIIIDAGIIGGVSAKEIVSAFSSAAVNLKAGFLAVTSETVYGLYGDKFSSFLKKCGIENFDFIVLPDGESTKSLKYLSDIYDRLIDNGMERSDYIIAFGGGVVGDLAGFAAATYLRGINFIQVPTTLLADVDSSVGGKTGIDHPKGKNLIGSFYQPRTVLIDVDILKTLDKRELTNGFAEVIKYGASLDANFFSYLESNYKKILAYDEESLIRIIEKSCSIKADIVNQDEKESGLRSVLNFGHSLGHAIETLYNYENIKHGEAIAIGMVFAAKLSKHLGLCGEEEVARIKNLIINSGLPSDIPDFTPEQYVNAMKLDKKVSDKQIKFVLIKGIGVYEFKKLDFGFLFNYLAKLNKQAKL</sequence>
<dbReference type="SUPFAM" id="SSF56796">
    <property type="entry name" value="Dehydroquinate synthase-like"/>
    <property type="match status" value="1"/>
</dbReference>
<evidence type="ECO:0000256" key="17">
    <source>
        <dbReference type="ARBA" id="ARBA00023285"/>
    </source>
</evidence>
<dbReference type="Gene3D" id="3.40.50.1970">
    <property type="match status" value="1"/>
</dbReference>
<feature type="binding site" evidence="18">
    <location>
        <position position="157"/>
    </location>
    <ligand>
        <name>NAD(+)</name>
        <dbReference type="ChEBI" id="CHEBI:57540"/>
    </ligand>
</feature>
<keyword evidence="14 18" id="KW-0520">NAD</keyword>
<dbReference type="CDD" id="cd08195">
    <property type="entry name" value="DHQS"/>
    <property type="match status" value="1"/>
</dbReference>
<dbReference type="InterPro" id="IPR016037">
    <property type="entry name" value="DHQ_synth_AroB"/>
</dbReference>
<dbReference type="AlphaFoldDB" id="A0A520XC73"/>
<keyword evidence="15 18" id="KW-0057">Aromatic amino acid biosynthesis</keyword>
<organism evidence="21 22">
    <name type="scientific">Candidatus Acidulodesulfobacterium acidiphilum</name>
    <dbReference type="NCBI Taxonomy" id="2597224"/>
    <lineage>
        <taxon>Bacteria</taxon>
        <taxon>Deltaproteobacteria</taxon>
        <taxon>Candidatus Acidulodesulfobacterales</taxon>
        <taxon>Candidatus Acidulodesulfobacterium</taxon>
    </lineage>
</organism>
<accession>A0A520XC73</accession>
<keyword evidence="17 18" id="KW-0170">Cobalt</keyword>
<keyword evidence="9 18" id="KW-0963">Cytoplasm</keyword>
<evidence type="ECO:0000313" key="22">
    <source>
        <dbReference type="Proteomes" id="UP000322454"/>
    </source>
</evidence>
<evidence type="ECO:0000256" key="6">
    <source>
        <dbReference type="ARBA" id="ARBA00005412"/>
    </source>
</evidence>
<comment type="catalytic activity">
    <reaction evidence="1 18">
        <text>7-phospho-2-dehydro-3-deoxy-D-arabino-heptonate = 3-dehydroquinate + phosphate</text>
        <dbReference type="Rhea" id="RHEA:21968"/>
        <dbReference type="ChEBI" id="CHEBI:32364"/>
        <dbReference type="ChEBI" id="CHEBI:43474"/>
        <dbReference type="ChEBI" id="CHEBI:58394"/>
        <dbReference type="EC" id="4.2.3.4"/>
    </reaction>
</comment>
<dbReference type="UniPathway" id="UPA00053">
    <property type="reaction ID" value="UER00085"/>
</dbReference>
<proteinExistence type="inferred from homology"/>
<evidence type="ECO:0000256" key="1">
    <source>
        <dbReference type="ARBA" id="ARBA00001393"/>
    </source>
</evidence>
<evidence type="ECO:0000256" key="10">
    <source>
        <dbReference type="ARBA" id="ARBA00022605"/>
    </source>
</evidence>
<dbReference type="GO" id="GO:0046872">
    <property type="term" value="F:metal ion binding"/>
    <property type="evidence" value="ECO:0007669"/>
    <property type="project" value="UniProtKB-KW"/>
</dbReference>
<feature type="domain" description="3-dehydroquinate synthase C-terminal" evidence="20">
    <location>
        <begin position="196"/>
        <end position="339"/>
    </location>
</feature>
<comment type="function">
    <text evidence="18">Catalyzes the conversion of 3-deoxy-D-arabino-heptulosonate 7-phosphate (DAHP) to dehydroquinate (DHQ).</text>
</comment>
<feature type="binding site" evidence="18">
    <location>
        <begin position="86"/>
        <end position="91"/>
    </location>
    <ligand>
        <name>NAD(+)</name>
        <dbReference type="ChEBI" id="CHEBI:57540"/>
    </ligand>
</feature>
<feature type="binding site" evidence="18">
    <location>
        <position position="279"/>
    </location>
    <ligand>
        <name>Zn(2+)</name>
        <dbReference type="ChEBI" id="CHEBI:29105"/>
    </ligand>
</feature>
<name>A0A520XC73_9DELT</name>
<dbReference type="Pfam" id="PF01761">
    <property type="entry name" value="DHQ_synthase"/>
    <property type="match status" value="1"/>
</dbReference>
<dbReference type="GO" id="GO:0000166">
    <property type="term" value="F:nucleotide binding"/>
    <property type="evidence" value="ECO:0007669"/>
    <property type="project" value="UniProtKB-KW"/>
</dbReference>
<dbReference type="Pfam" id="PF24621">
    <property type="entry name" value="DHQS_C"/>
    <property type="match status" value="1"/>
</dbReference>
<evidence type="ECO:0000256" key="12">
    <source>
        <dbReference type="ARBA" id="ARBA00022741"/>
    </source>
</evidence>
<dbReference type="GO" id="GO:0009423">
    <property type="term" value="P:chorismate biosynthetic process"/>
    <property type="evidence" value="ECO:0007669"/>
    <property type="project" value="UniProtKB-UniRule"/>
</dbReference>
<dbReference type="InterPro" id="IPR030963">
    <property type="entry name" value="DHQ_synth_fam"/>
</dbReference>
<comment type="pathway">
    <text evidence="5 18">Metabolic intermediate biosynthesis; chorismate biosynthesis; chorismate from D-erythrose 4-phosphate and phosphoenolpyruvate: step 2/7.</text>
</comment>
<dbReference type="EMBL" id="SHMQ01000015">
    <property type="protein sequence ID" value="RZV38712.1"/>
    <property type="molecule type" value="Genomic_DNA"/>
</dbReference>
<dbReference type="PIRSF" id="PIRSF001455">
    <property type="entry name" value="DHQ_synth"/>
    <property type="match status" value="1"/>
</dbReference>
<evidence type="ECO:0000256" key="3">
    <source>
        <dbReference type="ARBA" id="ARBA00001947"/>
    </source>
</evidence>
<dbReference type="PANTHER" id="PTHR43622">
    <property type="entry name" value="3-DEHYDROQUINATE SYNTHASE"/>
    <property type="match status" value="1"/>
</dbReference>
<dbReference type="InterPro" id="IPR030960">
    <property type="entry name" value="DHQS/DOIS_N"/>
</dbReference>
<feature type="binding site" evidence="18">
    <location>
        <position position="199"/>
    </location>
    <ligand>
        <name>Zn(2+)</name>
        <dbReference type="ChEBI" id="CHEBI:29105"/>
    </ligand>
</feature>
<evidence type="ECO:0000256" key="4">
    <source>
        <dbReference type="ARBA" id="ARBA00004496"/>
    </source>
</evidence>
<evidence type="ECO:0000256" key="7">
    <source>
        <dbReference type="ARBA" id="ARBA00013031"/>
    </source>
</evidence>
<dbReference type="NCBIfam" id="TIGR01357">
    <property type="entry name" value="aroB"/>
    <property type="match status" value="1"/>
</dbReference>
<evidence type="ECO:0000259" key="20">
    <source>
        <dbReference type="Pfam" id="PF24621"/>
    </source>
</evidence>
<keyword evidence="13 18" id="KW-0862">Zinc</keyword>
<comment type="similarity">
    <text evidence="6 18">Belongs to the sugar phosphate cyclases superfamily. Dehydroquinate synthase family.</text>
</comment>
<dbReference type="InterPro" id="IPR056179">
    <property type="entry name" value="DHQS_C"/>
</dbReference>
<evidence type="ECO:0000259" key="19">
    <source>
        <dbReference type="Pfam" id="PF01761"/>
    </source>
</evidence>
<evidence type="ECO:0000256" key="11">
    <source>
        <dbReference type="ARBA" id="ARBA00022723"/>
    </source>
</evidence>
<evidence type="ECO:0000313" key="21">
    <source>
        <dbReference type="EMBL" id="RZV38712.1"/>
    </source>
</evidence>
<dbReference type="HAMAP" id="MF_00110">
    <property type="entry name" value="DHQ_synthase"/>
    <property type="match status" value="1"/>
</dbReference>